<dbReference type="HOGENOM" id="CLU_001038_4_0_1"/>
<dbReference type="GO" id="GO:0005886">
    <property type="term" value="C:plasma membrane"/>
    <property type="evidence" value="ECO:0007669"/>
    <property type="project" value="TreeGrafter"/>
</dbReference>
<evidence type="ECO:0008006" key="19">
    <source>
        <dbReference type="Google" id="ProtNLM"/>
    </source>
</evidence>
<dbReference type="PROSITE" id="PS50835">
    <property type="entry name" value="IG_LIKE"/>
    <property type="match status" value="9"/>
</dbReference>
<dbReference type="InterPro" id="IPR007110">
    <property type="entry name" value="Ig-like_dom"/>
</dbReference>
<dbReference type="FunFam" id="2.60.40.10:FF:000324">
    <property type="entry name" value="Down syndrome cell adhesion molecule, isoform D"/>
    <property type="match status" value="1"/>
</dbReference>
<feature type="domain" description="Ig-like" evidence="15">
    <location>
        <begin position="840"/>
        <end position="934"/>
    </location>
</feature>
<dbReference type="GO" id="GO:0007417">
    <property type="term" value="P:central nervous system development"/>
    <property type="evidence" value="ECO:0007669"/>
    <property type="project" value="TreeGrafter"/>
</dbReference>
<keyword evidence="2 14" id="KW-0812">Transmembrane</keyword>
<evidence type="ECO:0000256" key="13">
    <source>
        <dbReference type="SAM" id="MobiDB-lite"/>
    </source>
</evidence>
<keyword evidence="7 14" id="KW-1133">Transmembrane helix</keyword>
<keyword evidence="9 14" id="KW-0472">Membrane</keyword>
<feature type="region of interest" description="Disordered" evidence="13">
    <location>
        <begin position="1700"/>
        <end position="1772"/>
    </location>
</feature>
<accession>T1JAL8</accession>
<dbReference type="Pfam" id="PF25059">
    <property type="entry name" value="FN3_DSCAM-DSCAML_C"/>
    <property type="match status" value="1"/>
</dbReference>
<dbReference type="SMART" id="SM00060">
    <property type="entry name" value="FN3"/>
    <property type="match status" value="4"/>
</dbReference>
<feature type="compositionally biased region" description="Basic and acidic residues" evidence="13">
    <location>
        <begin position="1739"/>
        <end position="1752"/>
    </location>
</feature>
<feature type="domain" description="Fibronectin type-III" evidence="16">
    <location>
        <begin position="1478"/>
        <end position="1572"/>
    </location>
</feature>
<dbReference type="GO" id="GO:0007411">
    <property type="term" value="P:axon guidance"/>
    <property type="evidence" value="ECO:0007669"/>
    <property type="project" value="TreeGrafter"/>
</dbReference>
<dbReference type="PROSITE" id="PS50853">
    <property type="entry name" value="FN3"/>
    <property type="match status" value="5"/>
</dbReference>
<keyword evidence="8" id="KW-0770">Synapse</keyword>
<dbReference type="eggNOG" id="KOG3510">
    <property type="taxonomic scope" value="Eukaryota"/>
</dbReference>
<evidence type="ECO:0000256" key="8">
    <source>
        <dbReference type="ARBA" id="ARBA00023018"/>
    </source>
</evidence>
<evidence type="ECO:0000256" key="9">
    <source>
        <dbReference type="ARBA" id="ARBA00023136"/>
    </source>
</evidence>
<name>T1JAL8_STRMM</name>
<dbReference type="Pfam" id="PF13927">
    <property type="entry name" value="Ig_3"/>
    <property type="match status" value="4"/>
</dbReference>
<evidence type="ECO:0000256" key="14">
    <source>
        <dbReference type="SAM" id="Phobius"/>
    </source>
</evidence>
<evidence type="ECO:0000259" key="16">
    <source>
        <dbReference type="PROSITE" id="PS50853"/>
    </source>
</evidence>
<dbReference type="FunFam" id="2.60.40.10:FF:000333">
    <property type="entry name" value="Down syndrome cell adhesion molecule"/>
    <property type="match status" value="1"/>
</dbReference>
<evidence type="ECO:0000313" key="18">
    <source>
        <dbReference type="Proteomes" id="UP000014500"/>
    </source>
</evidence>
<dbReference type="PANTHER" id="PTHR10075">
    <property type="entry name" value="BASIGIN RELATED"/>
    <property type="match status" value="1"/>
</dbReference>
<feature type="compositionally biased region" description="Polar residues" evidence="13">
    <location>
        <begin position="1759"/>
        <end position="1768"/>
    </location>
</feature>
<feature type="domain" description="Ig-like" evidence="15">
    <location>
        <begin position="456"/>
        <end position="549"/>
    </location>
</feature>
<dbReference type="PANTHER" id="PTHR10075:SF100">
    <property type="entry name" value="FASCICLIN-2"/>
    <property type="match status" value="1"/>
</dbReference>
<evidence type="ECO:0000256" key="2">
    <source>
        <dbReference type="ARBA" id="ARBA00022692"/>
    </source>
</evidence>
<evidence type="ECO:0000259" key="15">
    <source>
        <dbReference type="PROSITE" id="PS50835"/>
    </source>
</evidence>
<dbReference type="SUPFAM" id="SSF48726">
    <property type="entry name" value="Immunoglobulin"/>
    <property type="match status" value="10"/>
</dbReference>
<dbReference type="InterPro" id="IPR036179">
    <property type="entry name" value="Ig-like_dom_sf"/>
</dbReference>
<feature type="domain" description="Fibronectin type-III" evidence="16">
    <location>
        <begin position="1046"/>
        <end position="1146"/>
    </location>
</feature>
<dbReference type="GO" id="GO:0007156">
    <property type="term" value="P:homophilic cell adhesion via plasma membrane adhesion molecules"/>
    <property type="evidence" value="ECO:0007669"/>
    <property type="project" value="TreeGrafter"/>
</dbReference>
<dbReference type="InterPro" id="IPR013783">
    <property type="entry name" value="Ig-like_fold"/>
</dbReference>
<keyword evidence="10" id="KW-1015">Disulfide bond</keyword>
<organism evidence="17 18">
    <name type="scientific">Strigamia maritima</name>
    <name type="common">European centipede</name>
    <name type="synonym">Geophilus maritimus</name>
    <dbReference type="NCBI Taxonomy" id="126957"/>
    <lineage>
        <taxon>Eukaryota</taxon>
        <taxon>Metazoa</taxon>
        <taxon>Ecdysozoa</taxon>
        <taxon>Arthropoda</taxon>
        <taxon>Myriapoda</taxon>
        <taxon>Chilopoda</taxon>
        <taxon>Pleurostigmophora</taxon>
        <taxon>Geophilomorpha</taxon>
        <taxon>Linotaeniidae</taxon>
        <taxon>Strigamia</taxon>
    </lineage>
</organism>
<dbReference type="FunFam" id="2.60.40.10:FF:000028">
    <property type="entry name" value="Neuronal cell adhesion molecule"/>
    <property type="match status" value="1"/>
</dbReference>
<dbReference type="InterPro" id="IPR036116">
    <property type="entry name" value="FN3_sf"/>
</dbReference>
<keyword evidence="3" id="KW-0732">Signal</keyword>
<feature type="domain" description="Fibronectin type-III" evidence="16">
    <location>
        <begin position="1202"/>
        <end position="1297"/>
    </location>
</feature>
<evidence type="ECO:0000256" key="11">
    <source>
        <dbReference type="ARBA" id="ARBA00023319"/>
    </source>
</evidence>
<dbReference type="OMA" id="MSHEHER"/>
<dbReference type="InterPro" id="IPR003599">
    <property type="entry name" value="Ig_sub"/>
</dbReference>
<dbReference type="Pfam" id="PF07679">
    <property type="entry name" value="I-set"/>
    <property type="match status" value="4"/>
</dbReference>
<keyword evidence="11" id="KW-0393">Immunoglobulin domain</keyword>
<evidence type="ECO:0000256" key="6">
    <source>
        <dbReference type="ARBA" id="ARBA00022902"/>
    </source>
</evidence>
<dbReference type="SMART" id="SM00406">
    <property type="entry name" value="IGv"/>
    <property type="match status" value="4"/>
</dbReference>
<dbReference type="Gene3D" id="2.60.40.10">
    <property type="entry name" value="Immunoglobulins"/>
    <property type="match status" value="16"/>
</dbReference>
<feature type="domain" description="Ig-like" evidence="15">
    <location>
        <begin position="365"/>
        <end position="450"/>
    </location>
</feature>
<dbReference type="InterPro" id="IPR013098">
    <property type="entry name" value="Ig_I-set"/>
</dbReference>
<keyword evidence="5" id="KW-0130">Cell adhesion</keyword>
<feature type="domain" description="Ig-like" evidence="15">
    <location>
        <begin position="62"/>
        <end position="151"/>
    </location>
</feature>
<keyword evidence="6" id="KW-0524">Neurogenesis</keyword>
<dbReference type="GO" id="GO:0030424">
    <property type="term" value="C:axon"/>
    <property type="evidence" value="ECO:0007669"/>
    <property type="project" value="TreeGrafter"/>
</dbReference>
<keyword evidence="18" id="KW-1185">Reference proteome</keyword>
<reference evidence="17" key="2">
    <citation type="submission" date="2015-02" db="UniProtKB">
        <authorList>
            <consortium name="EnsemblMetazoa"/>
        </authorList>
    </citation>
    <scope>IDENTIFICATION</scope>
</reference>
<dbReference type="InterPro" id="IPR013106">
    <property type="entry name" value="Ig_V-set"/>
</dbReference>
<feature type="domain" description="Ig-like" evidence="15">
    <location>
        <begin position="741"/>
        <end position="835"/>
    </location>
</feature>
<feature type="domain" description="Ig-like" evidence="15">
    <location>
        <begin position="1293"/>
        <end position="1386"/>
    </location>
</feature>
<dbReference type="STRING" id="126957.T1JAL8"/>
<comment type="subcellular location">
    <subcellularLocation>
        <location evidence="1">Membrane</location>
        <topology evidence="1">Single-pass type I membrane protein</topology>
    </subcellularLocation>
    <subcellularLocation>
        <location evidence="12">Synapse</location>
    </subcellularLocation>
</comment>
<sequence length="1874" mass="208282">MVANLYGVLCIQQLSTRELYLHSDNTSRVGRATQPRRAAPRSVTHRRCNKVVTRSASYEDGPSFILEPESTVDFSNDTGAQIGCSARGSPSPHVRWTVGDGSYVTDVLRIRRVLANGTLVFPQFGAEEYRQDVHAAVYKCTASNSVGTIVSRDVWVRAVVMQLYEVQVYDEFVITGNTGVLRCHIPSFVTDYVSVTSWFHDGVYGVAPGMAIENGHKFTILPTGELHIKDVSMNDGLTSFKCRTYHRLTKETRSSSTSGRLIVTAPQGSVPPRITDTKLVLQIRQGETLILPCAAQGHPPPSYSWLWKKKDGQIMLVREDGRLNNLGGSLLIQSGRIEDSGLYTCVVNNSIGSEKAETTLTVTAPLTARLEPVQQVVDLGRSATLRCITSGYPISSVKWLKDGQSVESTHLRSVTSEIVQILRLRREDMGMYQCVVKNNVETIHATAQIKIGDAAPELHRTFGPETIQPGSSVSLMCIASGNPQPVMSWTLDDGHLPGSGRIARGEQVGLKGEVVGFLNITYTKPEDGGDYKCVATNPAGKAQHSARLNVYGPPAIRPIHKISALAGGDSMIRCPYYGYPIDSVWWEKDSLKLPVNRRQRVFPNGTIIIQNVQPELDPGKYTCVIRNPQRLTARRDVEVVVVVPPMIAPFSFQGEQFVEGMRTRATCYVSKGDLPITISWLKDEHPMPTSMGIGIRVIDEYSSILTIDNVTHVHSGNFTCVARNSVAVANVTAKLIVNVSPRWLVEPRDTNVLIGHRVVLNCRAQGSPNPIITWMKAEGSVPGDYREIPSGNSRIAVAANGSLVMSSATEADDGEYMCQASNGVGAGLSRVVRLDLHVPPYFVTKIKNYTVKRGEDARISCEVRGDAPIKIAWFMNGTLVTRPGETSFHYREKFEQTDNGASSELVVRKAERNDNAVFSCVANNSYGSNEAFIYLVVQQVPESPHQFRIIQVKSRAVDLTWLPPYDGNNPILRYMIEHKDITESWDSISPTVLPVSMSSNEMRASVVGLKPDHSYHLRVRAENSVGLGAASEVLTITTQEEAPGGPPRHVQVVAVDSQTLKVTWKAPSTDVWFGEILGYNIGFRPENGSHSFSFRKMELFNDDKSTYHFLVMGLKKFTRYVLVVQAFNRHGNGPSSEDVFAQTQEDGAAQTKVKSTTDSSLTLFGLEPFTNYSIDVIPFTRIGDGTESASVNCTTAEDVPDAPSDVKAIASSSDAILVSWKSPARPKGVILKYTIYIRTLDGTKEETKKHVVAANKSTLIAKGLRKNRRHEFWVTASTLIGEGQSTKVVAQSPVAKVGAKISSFDDTFVSRWKTNVTLPCKNVGVPSPEVEWFIRDEPVLLNERLKIIDDGSLWIHEVLATDGTNYTCKVRNAYGTDAITYQLLVQAPPNPPTIVVTSTGTNSIHLHWDAVQMIGAPILGYSLSYRREYGEWEEMQLETDEREFFWIIFGALYMTAYSTVGPGKPSDIINVKTKGSAPIAPIKNDVLMENVTFVTVYLDGWSSEGCPILYFIVEYRLKSVDHWTLVSNHVKPQQEKVPIDALEPKSRYELRITAHNNAGFTTVHYEFTTLHAIVSGGTPGLVVTNDPRQKAFYFDIKFVILFLVAIIILIATIAMFCLVVRRKRESEQMAKREAAKMNPKYALVLERSLNSESKTNLNNHTELPLTLRKGNAPVLYPQQTNLTQDVSPYATFHLASYSQQAQGRDKEMSHEHERNDSTASMRMNDESAMYSKVMKRRMREQSRRHVTDERVPDLLYHGQESSSSNGNSPDDRTIALQDHLSVMYQRYPTVIKERYCSSPYQDLDELTLRSEDIPPPYYPDITPIDDSMLTDEYYEYLKDLKHSLNETDLLKAAGVRSAFPVNHPRVAQLPFSNC</sequence>
<feature type="domain" description="Ig-like" evidence="15">
    <location>
        <begin position="272"/>
        <end position="361"/>
    </location>
</feature>
<proteinExistence type="predicted"/>
<keyword evidence="4" id="KW-0677">Repeat</keyword>
<dbReference type="PhylomeDB" id="T1JAL8"/>
<feature type="compositionally biased region" description="Basic and acidic residues" evidence="13">
    <location>
        <begin position="1703"/>
        <end position="1716"/>
    </location>
</feature>
<evidence type="ECO:0000256" key="5">
    <source>
        <dbReference type="ARBA" id="ARBA00022889"/>
    </source>
</evidence>
<dbReference type="InterPro" id="IPR003961">
    <property type="entry name" value="FN3_dom"/>
</dbReference>
<dbReference type="InterPro" id="IPR056754">
    <property type="entry name" value="DSCAM/DSCAML_C"/>
</dbReference>
<evidence type="ECO:0000313" key="17">
    <source>
        <dbReference type="EnsemblMetazoa" id="SMAR010787-PA"/>
    </source>
</evidence>
<feature type="domain" description="Fibronectin type-III" evidence="16">
    <location>
        <begin position="1388"/>
        <end position="1476"/>
    </location>
</feature>
<evidence type="ECO:0000256" key="4">
    <source>
        <dbReference type="ARBA" id="ARBA00022737"/>
    </source>
</evidence>
<feature type="domain" description="Ig-like" evidence="15">
    <location>
        <begin position="645"/>
        <end position="732"/>
    </location>
</feature>
<evidence type="ECO:0000256" key="12">
    <source>
        <dbReference type="ARBA" id="ARBA00034103"/>
    </source>
</evidence>
<dbReference type="GO" id="GO:0070593">
    <property type="term" value="P:dendrite self-avoidance"/>
    <property type="evidence" value="ECO:0007669"/>
    <property type="project" value="TreeGrafter"/>
</dbReference>
<dbReference type="CDD" id="cd00063">
    <property type="entry name" value="FN3"/>
    <property type="match status" value="5"/>
</dbReference>
<feature type="transmembrane region" description="Helical" evidence="14">
    <location>
        <begin position="1598"/>
        <end position="1620"/>
    </location>
</feature>
<dbReference type="GO" id="GO:0045202">
    <property type="term" value="C:synapse"/>
    <property type="evidence" value="ECO:0007669"/>
    <property type="project" value="UniProtKB-SubCell"/>
</dbReference>
<dbReference type="GO" id="GO:0098632">
    <property type="term" value="F:cell-cell adhesion mediator activity"/>
    <property type="evidence" value="ECO:0007669"/>
    <property type="project" value="TreeGrafter"/>
</dbReference>
<evidence type="ECO:0000256" key="7">
    <source>
        <dbReference type="ARBA" id="ARBA00022989"/>
    </source>
</evidence>
<dbReference type="SMART" id="SM00409">
    <property type="entry name" value="IG"/>
    <property type="match status" value="9"/>
</dbReference>
<dbReference type="EnsemblMetazoa" id="SMAR010787-RA">
    <property type="protein sequence ID" value="SMAR010787-PA"/>
    <property type="gene ID" value="SMAR010787"/>
</dbReference>
<dbReference type="Proteomes" id="UP000014500">
    <property type="component" value="Unassembled WGS sequence"/>
</dbReference>
<evidence type="ECO:0000256" key="10">
    <source>
        <dbReference type="ARBA" id="ARBA00023157"/>
    </source>
</evidence>
<dbReference type="FunFam" id="2.60.40.10:FF:000107">
    <property type="entry name" value="Myosin, light chain kinase a"/>
    <property type="match status" value="1"/>
</dbReference>
<evidence type="ECO:0000256" key="1">
    <source>
        <dbReference type="ARBA" id="ARBA00004479"/>
    </source>
</evidence>
<dbReference type="InterPro" id="IPR003598">
    <property type="entry name" value="Ig_sub2"/>
</dbReference>
<reference evidence="18" key="1">
    <citation type="submission" date="2011-05" db="EMBL/GenBank/DDBJ databases">
        <authorList>
            <person name="Richards S.R."/>
            <person name="Qu J."/>
            <person name="Jiang H."/>
            <person name="Jhangiani S.N."/>
            <person name="Agravi P."/>
            <person name="Goodspeed R."/>
            <person name="Gross S."/>
            <person name="Mandapat C."/>
            <person name="Jackson L."/>
            <person name="Mathew T."/>
            <person name="Pu L."/>
            <person name="Thornton R."/>
            <person name="Saada N."/>
            <person name="Wilczek-Boney K.B."/>
            <person name="Lee S."/>
            <person name="Kovar C."/>
            <person name="Wu Y."/>
            <person name="Scherer S.E."/>
            <person name="Worley K.C."/>
            <person name="Muzny D.M."/>
            <person name="Gibbs R."/>
        </authorList>
    </citation>
    <scope>NUCLEOTIDE SEQUENCE</scope>
    <source>
        <strain evidence="18">Brora</strain>
    </source>
</reference>
<dbReference type="SMART" id="SM00408">
    <property type="entry name" value="IGc2"/>
    <property type="match status" value="9"/>
</dbReference>
<evidence type="ECO:0000256" key="3">
    <source>
        <dbReference type="ARBA" id="ARBA00022729"/>
    </source>
</evidence>
<dbReference type="SUPFAM" id="SSF49265">
    <property type="entry name" value="Fibronectin type III"/>
    <property type="match status" value="3"/>
</dbReference>
<dbReference type="FunFam" id="2.60.40.10:FF:000032">
    <property type="entry name" value="palladin isoform X1"/>
    <property type="match status" value="1"/>
</dbReference>
<dbReference type="FunFam" id="2.60.40.10:FF:000104">
    <property type="entry name" value="Down syndrome cell adhesion molecule b"/>
    <property type="match status" value="1"/>
</dbReference>
<feature type="domain" description="Fibronectin type-III" evidence="16">
    <location>
        <begin position="940"/>
        <end position="1041"/>
    </location>
</feature>
<protein>
    <recommendedName>
        <fullName evidence="19">Down syndrome cell adhesion molecule-like protein Dscam2</fullName>
    </recommendedName>
</protein>
<dbReference type="Pfam" id="PF00041">
    <property type="entry name" value="fn3"/>
    <property type="match status" value="3"/>
</dbReference>
<feature type="domain" description="Ig-like" evidence="15">
    <location>
        <begin position="554"/>
        <end position="640"/>
    </location>
</feature>
<dbReference type="EMBL" id="JH432001">
    <property type="status" value="NOT_ANNOTATED_CDS"/>
    <property type="molecule type" value="Genomic_DNA"/>
</dbReference>
<dbReference type="FunFam" id="2.60.40.10:FF:000017">
    <property type="entry name" value="Down syndrome cell adhesion molecule b"/>
    <property type="match status" value="1"/>
</dbReference>